<keyword evidence="7" id="KW-1185">Reference proteome</keyword>
<dbReference type="AlphaFoldDB" id="A0A8J4USI2"/>
<dbReference type="GO" id="GO:0046872">
    <property type="term" value="F:metal ion binding"/>
    <property type="evidence" value="ECO:0007669"/>
    <property type="project" value="UniProtKB-KW"/>
</dbReference>
<gene>
    <name evidence="6" type="ORF">CYY_005036</name>
</gene>
<dbReference type="Proteomes" id="UP000695562">
    <property type="component" value="Unassembled WGS sequence"/>
</dbReference>
<evidence type="ECO:0000256" key="3">
    <source>
        <dbReference type="ARBA" id="ARBA00022679"/>
    </source>
</evidence>
<evidence type="ECO:0000313" key="6">
    <source>
        <dbReference type="EMBL" id="KAF2073651.1"/>
    </source>
</evidence>
<evidence type="ECO:0000256" key="4">
    <source>
        <dbReference type="ARBA" id="ARBA00022723"/>
    </source>
</evidence>
<dbReference type="InterPro" id="IPR040409">
    <property type="entry name" value="PCS-like"/>
</dbReference>
<keyword evidence="3" id="KW-0808">Transferase</keyword>
<dbReference type="PANTHER" id="PTHR33447">
    <property type="entry name" value="GLUTATHIONE GAMMA-GLUTAMYLCYSTEINYLTRANSFERASE"/>
    <property type="match status" value="1"/>
</dbReference>
<dbReference type="InterPro" id="IPR038765">
    <property type="entry name" value="Papain-like_cys_pep_sf"/>
</dbReference>
<evidence type="ECO:0000313" key="7">
    <source>
        <dbReference type="Proteomes" id="UP000695562"/>
    </source>
</evidence>
<dbReference type="InterPro" id="IPR007719">
    <property type="entry name" value="PCS_N"/>
</dbReference>
<feature type="domain" description="Peptidase C83" evidence="5">
    <location>
        <begin position="119"/>
        <end position="338"/>
    </location>
</feature>
<accession>A0A8J4USI2</accession>
<proteinExistence type="predicted"/>
<dbReference type="EC" id="2.3.2.15" evidence="1"/>
<dbReference type="OrthoDB" id="448954at2759"/>
<dbReference type="FunFam" id="3.90.70.30:FF:000001">
    <property type="entry name" value="Glutathione gamma-glutamylcysteinyltransferase 1"/>
    <property type="match status" value="1"/>
</dbReference>
<evidence type="ECO:0000259" key="5">
    <source>
        <dbReference type="PROSITE" id="PS51443"/>
    </source>
</evidence>
<dbReference type="GO" id="GO:0046938">
    <property type="term" value="P:phytochelatin biosynthetic process"/>
    <property type="evidence" value="ECO:0007669"/>
    <property type="project" value="InterPro"/>
</dbReference>
<dbReference type="Gene3D" id="3.90.70.30">
    <property type="entry name" value="Phytochelatin synthase, N-terminal domain"/>
    <property type="match status" value="1"/>
</dbReference>
<dbReference type="SUPFAM" id="SSF54001">
    <property type="entry name" value="Cysteine proteinases"/>
    <property type="match status" value="1"/>
</dbReference>
<dbReference type="GO" id="GO:0098849">
    <property type="term" value="P:cellular detoxification of cadmium ion"/>
    <property type="evidence" value="ECO:0007669"/>
    <property type="project" value="TreeGrafter"/>
</dbReference>
<dbReference type="GO" id="GO:0010273">
    <property type="term" value="P:detoxification of copper ion"/>
    <property type="evidence" value="ECO:0007669"/>
    <property type="project" value="TreeGrafter"/>
</dbReference>
<dbReference type="GO" id="GO:0016756">
    <property type="term" value="F:glutathione gamma-glutamylcysteinyltransferase activity"/>
    <property type="evidence" value="ECO:0007669"/>
    <property type="project" value="UniProtKB-EC"/>
</dbReference>
<keyword evidence="4" id="KW-0479">Metal-binding</keyword>
<organism evidence="6 7">
    <name type="scientific">Polysphondylium violaceum</name>
    <dbReference type="NCBI Taxonomy" id="133409"/>
    <lineage>
        <taxon>Eukaryota</taxon>
        <taxon>Amoebozoa</taxon>
        <taxon>Evosea</taxon>
        <taxon>Eumycetozoa</taxon>
        <taxon>Dictyostelia</taxon>
        <taxon>Dictyosteliales</taxon>
        <taxon>Dictyosteliaceae</taxon>
        <taxon>Polysphondylium</taxon>
    </lineage>
</organism>
<dbReference type="PANTHER" id="PTHR33447:SF2">
    <property type="entry name" value="GLUTATHIONE GAMMA-GLUTAMYLCYSTEINYLTRANSFERASE"/>
    <property type="match status" value="1"/>
</dbReference>
<reference evidence="6" key="1">
    <citation type="submission" date="2020-01" db="EMBL/GenBank/DDBJ databases">
        <title>Development of genomics and gene disruption for Polysphondylium violaceum indicates a role for the polyketide synthase stlB in stalk morphogenesis.</title>
        <authorList>
            <person name="Narita B."/>
            <person name="Kawabe Y."/>
            <person name="Kin K."/>
            <person name="Saito T."/>
            <person name="Gibbs R."/>
            <person name="Kuspa A."/>
            <person name="Muzny D."/>
            <person name="Queller D."/>
            <person name="Richards S."/>
            <person name="Strassman J."/>
            <person name="Sucgang R."/>
            <person name="Worley K."/>
            <person name="Schaap P."/>
        </authorList>
    </citation>
    <scope>NUCLEOTIDE SEQUENCE</scope>
    <source>
        <strain evidence="6">QSvi11</strain>
    </source>
</reference>
<evidence type="ECO:0000256" key="2">
    <source>
        <dbReference type="ARBA" id="ARBA00022539"/>
    </source>
</evidence>
<protein>
    <recommendedName>
        <fullName evidence="1">glutathione gamma-glutamylcysteinyltransferase</fullName>
        <ecNumber evidence="1">2.3.2.15</ecNumber>
    </recommendedName>
</protein>
<name>A0A8J4USI2_9MYCE</name>
<sequence>MKELANLIKDTVKTTRKLTQLYISSTTAPTTRVHQICNNKRFYSSNSPNPAVAVKLNNAHTCQKCSSPIDEPINTINNSNNNNINNNTIIKPTLAPPAPTLQPNTQLVHATPTPNQLTKPVTSFYKRNLPSHLVEFSSQEGKQLFKEALENGHMEGYFSLAEQFVSQSDPAYCGLATLAMVLNALKIDPNRLWKGPWRWFADDMLDCCIPIESVKKRGITFTEFSCLSRCNGATIQSYRADESDIDTFRSSIIEASSKQGIHLVMSYSRKVLGQTGGGHYSPIGGYHKEKDLALVLDVARFKYSPHWVPVSVLWEAMQSADQETKRPRGYYVMSRNMTYQPSFCRVKNTLSWSSVADKFVKNFPTLLEQKNPATYQDVIETIFSNLPPETPYVLCAYSHELYKNLTNNDDQLLNIGGKHNHLCSTENCIDISNDNYSSYSNNHQHHNHHKSITNRWDQFFEEITRHSKSFSIITEMIKDSRIQWKVHHQHDLHVSKEICHDYPAQLATFLFLAFPAQLYNRLSIDIRDKLAELRNLDGLSANVISEIMKVREEMFLVNQSPCSCSPDQQQGCNK</sequence>
<dbReference type="Pfam" id="PF05023">
    <property type="entry name" value="Phytochelatin"/>
    <property type="match status" value="1"/>
</dbReference>
<dbReference type="PROSITE" id="PS51443">
    <property type="entry name" value="PCS"/>
    <property type="match status" value="1"/>
</dbReference>
<evidence type="ECO:0000256" key="1">
    <source>
        <dbReference type="ARBA" id="ARBA00012468"/>
    </source>
</evidence>
<comment type="caution">
    <text evidence="6">The sequence shown here is derived from an EMBL/GenBank/DDBJ whole genome shotgun (WGS) entry which is preliminary data.</text>
</comment>
<keyword evidence="2" id="KW-0104">Cadmium</keyword>
<dbReference type="EMBL" id="AJWJ01000191">
    <property type="protein sequence ID" value="KAF2073651.1"/>
    <property type="molecule type" value="Genomic_DNA"/>
</dbReference>
<dbReference type="InterPro" id="IPR038156">
    <property type="entry name" value="PCS_N_sf"/>
</dbReference>